<name>A0A8I1YDQ8_BRAEL</name>
<gene>
    <name evidence="2" type="ORF">JOH49_006452</name>
</gene>
<evidence type="ECO:0000259" key="1">
    <source>
        <dbReference type="Pfam" id="PF01575"/>
    </source>
</evidence>
<dbReference type="EMBL" id="JAFICZ010000001">
    <property type="protein sequence ID" value="MBP1296699.1"/>
    <property type="molecule type" value="Genomic_DNA"/>
</dbReference>
<protein>
    <submittedName>
        <fullName evidence="2">Acyl dehydratase</fullName>
    </submittedName>
</protein>
<dbReference type="PANTHER" id="PTHR43664">
    <property type="entry name" value="MONOAMINE OXIDASE-RELATED"/>
    <property type="match status" value="1"/>
</dbReference>
<evidence type="ECO:0000313" key="3">
    <source>
        <dbReference type="Proteomes" id="UP000673383"/>
    </source>
</evidence>
<feature type="domain" description="MaoC-like" evidence="1">
    <location>
        <begin position="10"/>
        <end position="105"/>
    </location>
</feature>
<dbReference type="SUPFAM" id="SSF54637">
    <property type="entry name" value="Thioesterase/thiol ester dehydrase-isomerase"/>
    <property type="match status" value="1"/>
</dbReference>
<dbReference type="InterPro" id="IPR002539">
    <property type="entry name" value="MaoC-like_dom"/>
</dbReference>
<dbReference type="Proteomes" id="UP000673383">
    <property type="component" value="Unassembled WGS sequence"/>
</dbReference>
<dbReference type="InterPro" id="IPR052342">
    <property type="entry name" value="MCH/BMMD"/>
</dbReference>
<dbReference type="PANTHER" id="PTHR43664:SF1">
    <property type="entry name" value="BETA-METHYLMALYL-COA DEHYDRATASE"/>
    <property type="match status" value="1"/>
</dbReference>
<comment type="caution">
    <text evidence="2">The sequence shown here is derived from an EMBL/GenBank/DDBJ whole genome shotgun (WGS) entry which is preliminary data.</text>
</comment>
<dbReference type="RefSeq" id="WP_038380434.1">
    <property type="nucleotide sequence ID" value="NZ_JAFICZ010000001.1"/>
</dbReference>
<dbReference type="InterPro" id="IPR029069">
    <property type="entry name" value="HotDog_dom_sf"/>
</dbReference>
<proteinExistence type="predicted"/>
<organism evidence="2 3">
    <name type="scientific">Bradyrhizobium elkanii</name>
    <dbReference type="NCBI Taxonomy" id="29448"/>
    <lineage>
        <taxon>Bacteria</taxon>
        <taxon>Pseudomonadati</taxon>
        <taxon>Pseudomonadota</taxon>
        <taxon>Alphaproteobacteria</taxon>
        <taxon>Hyphomicrobiales</taxon>
        <taxon>Nitrobacteraceae</taxon>
        <taxon>Bradyrhizobium</taxon>
    </lineage>
</organism>
<evidence type="ECO:0000313" key="2">
    <source>
        <dbReference type="EMBL" id="MBP1296699.1"/>
    </source>
</evidence>
<sequence length="153" mass="16710">MLYAEDLTEGQTFELGSYTIGEAEILEFAGKYDPVPIHTDPVAAAAGPFGGLIASGFNTIAIYQRLVVEAIWTKVAGIVGRNFEIRLPSPVRPGATLTGQSRIQKITIRPERRDAVVIFKTELVNDEQRPVLVLVLDALIHMRPAEQGRAQLG</sequence>
<dbReference type="Pfam" id="PF01575">
    <property type="entry name" value="MaoC_dehydratas"/>
    <property type="match status" value="1"/>
</dbReference>
<dbReference type="AlphaFoldDB" id="A0A8I1YDQ8"/>
<accession>A0A8I1YDQ8</accession>
<reference evidence="2" key="1">
    <citation type="submission" date="2021-02" db="EMBL/GenBank/DDBJ databases">
        <title>Genomic Encyclopedia of Type Strains, Phase IV (KMG-V): Genome sequencing to study the core and pangenomes of soil and plant-associated prokaryotes.</title>
        <authorList>
            <person name="Whitman W."/>
        </authorList>
    </citation>
    <scope>NUCLEOTIDE SEQUENCE</scope>
    <source>
        <strain evidence="2">USDA 406</strain>
    </source>
</reference>
<dbReference type="Gene3D" id="3.10.129.10">
    <property type="entry name" value="Hotdog Thioesterase"/>
    <property type="match status" value="1"/>
</dbReference>